<dbReference type="GeneID" id="29384159"/>
<reference evidence="3 5" key="3">
    <citation type="submission" date="2018-06" db="EMBL/GenBank/DDBJ databases">
        <authorList>
            <consortium name="Pathogen Informatics"/>
            <person name="Doyle S."/>
        </authorList>
    </citation>
    <scope>NUCLEOTIDE SEQUENCE [LARGE SCALE GENOMIC DNA]</scope>
    <source>
        <strain evidence="3 5">NCTC11327</strain>
    </source>
</reference>
<proteinExistence type="predicted"/>
<evidence type="ECO:0000313" key="3">
    <source>
        <dbReference type="EMBL" id="SUQ27226.1"/>
    </source>
</evidence>
<evidence type="ECO:0000313" key="2">
    <source>
        <dbReference type="EMBL" id="AMF92387.1"/>
    </source>
</evidence>
<reference evidence="2" key="2">
    <citation type="submission" date="2018-01" db="EMBL/GenBank/DDBJ databases">
        <title>FDA dAtabase for Regulatory Grade micrObial Sequences (FDA-ARGOS): Supporting development and validation of Infectious Disease Dx tests.</title>
        <authorList>
            <person name="Hoffmann M."/>
            <person name="Allard M."/>
            <person name="Evans P."/>
            <person name="Brown E."/>
            <person name="Tallon L."/>
            <person name="Sadzewicz L."/>
            <person name="Sengamalay N."/>
            <person name="Ott S."/>
            <person name="Godinez A."/>
            <person name="Nagaraj S."/>
            <person name="Vyas G."/>
            <person name="Aluvathingal J."/>
            <person name="Nadendla S."/>
            <person name="Geyer C."/>
            <person name="Sichtig H."/>
        </authorList>
    </citation>
    <scope>NUCLEOTIDE SEQUENCE</scope>
    <source>
        <strain evidence="2">ATCC 33809</strain>
    </source>
</reference>
<protein>
    <submittedName>
        <fullName evidence="3">Uncharacterized protein</fullName>
    </submittedName>
</protein>
<feature type="region of interest" description="Disordered" evidence="1">
    <location>
        <begin position="77"/>
        <end position="98"/>
    </location>
</feature>
<evidence type="ECO:0000313" key="5">
    <source>
        <dbReference type="Proteomes" id="UP000254626"/>
    </source>
</evidence>
<organism evidence="3 5">
    <name type="scientific">Vibrio fluvialis</name>
    <dbReference type="NCBI Taxonomy" id="676"/>
    <lineage>
        <taxon>Bacteria</taxon>
        <taxon>Pseudomonadati</taxon>
        <taxon>Pseudomonadota</taxon>
        <taxon>Gammaproteobacteria</taxon>
        <taxon>Vibrionales</taxon>
        <taxon>Vibrionaceae</taxon>
        <taxon>Vibrio</taxon>
    </lineage>
</organism>
<dbReference type="AlphaFoldDB" id="A0AAX2LY19"/>
<reference evidence="4" key="1">
    <citation type="submission" date="2015-12" db="EMBL/GenBank/DDBJ databases">
        <title>FDA dAtabase for Regulatory Grade micrObial Sequences (FDA-ARGOS): Supporting development and validation of Infectious Disease Dx tests.</title>
        <authorList>
            <person name="Hoffmann M."/>
            <person name="Allard M."/>
            <person name="Evans P."/>
            <person name="Brown E."/>
            <person name="Tallon L.J."/>
            <person name="Sadzewicz L."/>
            <person name="Sengamalay N."/>
            <person name="Ott S."/>
            <person name="Godinez A."/>
            <person name="Nagaraj S."/>
            <person name="Vyas G."/>
            <person name="Aluvathingal J."/>
            <person name="Nadendla S."/>
            <person name="Geyer C."/>
            <person name="Sichtig H."/>
        </authorList>
    </citation>
    <scope>NUCLEOTIDE SEQUENCE [LARGE SCALE GENOMIC DNA]</scope>
    <source>
        <strain evidence="4">ATCC 33809</strain>
    </source>
</reference>
<name>A0AAX2LY19_VIBFL</name>
<gene>
    <name evidence="2" type="ORF">AL536_02595</name>
    <name evidence="3" type="ORF">NCTC11327_04099</name>
</gene>
<keyword evidence="4" id="KW-1185">Reference proteome</keyword>
<dbReference type="Proteomes" id="UP000254626">
    <property type="component" value="Unassembled WGS sequence"/>
</dbReference>
<evidence type="ECO:0000313" key="4">
    <source>
        <dbReference type="Proteomes" id="UP000057088"/>
    </source>
</evidence>
<dbReference type="EMBL" id="CP014034">
    <property type="protein sequence ID" value="AMF92387.1"/>
    <property type="molecule type" value="Genomic_DNA"/>
</dbReference>
<sequence length="158" mass="18342">MIYFTDNTKDVYAFYKEDLEHDEQVKSRIAELEAEKLNPPEQDEAGNSQDYDALINQLRSTIRIGGELTPISEQEAQQLVAPSPEEMDDQKTKAEHTWVQSELESVQIELMYHWTDDERASFTLEVWKQYTRDLRNYTTTDDSGIISVVGDTRPSRPH</sequence>
<dbReference type="EMBL" id="UHIP01000002">
    <property type="protein sequence ID" value="SUQ27226.1"/>
    <property type="molecule type" value="Genomic_DNA"/>
</dbReference>
<accession>A0AAX2LY19</accession>
<dbReference type="KEGG" id="vfl:AL536_02595"/>
<dbReference type="RefSeq" id="WP_061055523.1">
    <property type="nucleotide sequence ID" value="NZ_CABLBX010000004.1"/>
</dbReference>
<evidence type="ECO:0000256" key="1">
    <source>
        <dbReference type="SAM" id="MobiDB-lite"/>
    </source>
</evidence>
<dbReference type="Proteomes" id="UP000057088">
    <property type="component" value="Chromosome 1"/>
</dbReference>